<name>M4VZT5_9BACT</name>
<dbReference type="PRINTS" id="PR00081">
    <property type="entry name" value="GDHRDH"/>
</dbReference>
<evidence type="ECO:0000313" key="4">
    <source>
        <dbReference type="Proteomes" id="UP000011932"/>
    </source>
</evidence>
<sequence length="253" mass="27492">MTKRGYENQVVWIVGASSGIGLSLARDLSARGAILALSARRKDDLERIAAELGPQHRVFALDVTNADAVMRTAQAIRAAFGRIDRVIYLAAAYVPMKMDSLDIAVSGEIVSVNLMGAFNLVHAVFPILKEQPENSQIALCGSVAGYIGLPKGQPYSATKAAIINLAETLRAECDNHIDVKLISPGFVRTPLTEKNEFTMPALMEAEQAASAIADGLLSRRFEIHFPKALTVPMKMLRALPYGLSLRLMRMIKT</sequence>
<dbReference type="PANTHER" id="PTHR44196:SF1">
    <property type="entry name" value="DEHYDROGENASE_REDUCTASE SDR FAMILY MEMBER 7B"/>
    <property type="match status" value="1"/>
</dbReference>
<dbReference type="PATRIC" id="fig|349215.9.peg.1846"/>
<dbReference type="HOGENOM" id="CLU_010194_2_1_5"/>
<dbReference type="Gene3D" id="3.40.50.720">
    <property type="entry name" value="NAD(P)-binding Rossmann-like Domain"/>
    <property type="match status" value="1"/>
</dbReference>
<dbReference type="GO" id="GO:0016020">
    <property type="term" value="C:membrane"/>
    <property type="evidence" value="ECO:0007669"/>
    <property type="project" value="TreeGrafter"/>
</dbReference>
<dbReference type="KEGG" id="man:A11S_1903"/>
<dbReference type="EC" id="1.1.1.-" evidence="3"/>
<dbReference type="InterPro" id="IPR020904">
    <property type="entry name" value="Sc_DH/Rdtase_CS"/>
</dbReference>
<dbReference type="RefSeq" id="WP_015468231.1">
    <property type="nucleotide sequence ID" value="NC_020812.1"/>
</dbReference>
<protein>
    <submittedName>
        <fullName evidence="3">Oxidoreductase, short-chain dehydrogenase/reductase family</fullName>
        <ecNumber evidence="3">1.1.1.-</ecNumber>
    </submittedName>
</protein>
<evidence type="ECO:0000256" key="1">
    <source>
        <dbReference type="ARBA" id="ARBA00006484"/>
    </source>
</evidence>
<dbReference type="Proteomes" id="UP000011932">
    <property type="component" value="Chromosome"/>
</dbReference>
<evidence type="ECO:0000313" key="3">
    <source>
        <dbReference type="EMBL" id="AGH98704.1"/>
    </source>
</evidence>
<organism evidence="3 4">
    <name type="scientific">Micavibrio aeruginosavorus EPB</name>
    <dbReference type="NCBI Taxonomy" id="349215"/>
    <lineage>
        <taxon>Bacteria</taxon>
        <taxon>Pseudomonadati</taxon>
        <taxon>Bdellovibrionota</taxon>
        <taxon>Bdellovibrionia</taxon>
        <taxon>Bdellovibrionales</taxon>
        <taxon>Pseudobdellovibrionaceae</taxon>
        <taxon>Micavibrio</taxon>
    </lineage>
</organism>
<dbReference type="InterPro" id="IPR036291">
    <property type="entry name" value="NAD(P)-bd_dom_sf"/>
</dbReference>
<dbReference type="AlphaFoldDB" id="M4VZT5"/>
<reference evidence="3 4" key="1">
    <citation type="journal article" date="2013" name="ISME J.">
        <title>By their genes ye shall know them: genomic signatures of predatory bacteria.</title>
        <authorList>
            <person name="Pasternak Z."/>
            <person name="Pietrokovski S."/>
            <person name="Rotem O."/>
            <person name="Gophna U."/>
            <person name="Lurie-Weinberger M.N."/>
            <person name="Jurkevitch E."/>
        </authorList>
    </citation>
    <scope>NUCLEOTIDE SEQUENCE [LARGE SCALE GENOMIC DNA]</scope>
    <source>
        <strain evidence="3">EPB</strain>
    </source>
</reference>
<dbReference type="EMBL" id="CP003538">
    <property type="protein sequence ID" value="AGH98704.1"/>
    <property type="molecule type" value="Genomic_DNA"/>
</dbReference>
<dbReference type="InterPro" id="IPR002347">
    <property type="entry name" value="SDR_fam"/>
</dbReference>
<accession>M4VZT5</accession>
<dbReference type="Pfam" id="PF00106">
    <property type="entry name" value="adh_short"/>
    <property type="match status" value="1"/>
</dbReference>
<proteinExistence type="inferred from homology"/>
<keyword evidence="2 3" id="KW-0560">Oxidoreductase</keyword>
<dbReference type="STRING" id="349215.A11S_1903"/>
<dbReference type="GO" id="GO:0016491">
    <property type="term" value="F:oxidoreductase activity"/>
    <property type="evidence" value="ECO:0007669"/>
    <property type="project" value="UniProtKB-KW"/>
</dbReference>
<gene>
    <name evidence="3" type="ORF">A11S_1903</name>
</gene>
<comment type="similarity">
    <text evidence="1">Belongs to the short-chain dehydrogenases/reductases (SDR) family.</text>
</comment>
<evidence type="ECO:0000256" key="2">
    <source>
        <dbReference type="ARBA" id="ARBA00023002"/>
    </source>
</evidence>
<dbReference type="PROSITE" id="PS00061">
    <property type="entry name" value="ADH_SHORT"/>
    <property type="match status" value="1"/>
</dbReference>
<dbReference type="PANTHER" id="PTHR44196">
    <property type="entry name" value="DEHYDROGENASE/REDUCTASE SDR FAMILY MEMBER 7B"/>
    <property type="match status" value="1"/>
</dbReference>
<dbReference type="OrthoDB" id="335726at2"/>
<dbReference type="SUPFAM" id="SSF51735">
    <property type="entry name" value="NAD(P)-binding Rossmann-fold domains"/>
    <property type="match status" value="1"/>
</dbReference>